<dbReference type="Proteomes" id="UP000017559">
    <property type="component" value="Unassembled WGS sequence"/>
</dbReference>
<sequence>MESSLNLNTLATSLPTPYQNAETELVNNFKAAALSITTLFRSSRHASKRAYNAGYAAACNDLLMMIQQGVSVGGIDTPGSGASAESDGMTIGKVMDWIEARMEAIKAREEEEDEEEEREKERERGRSTTGSAAPPAPKPDVKVAKAPAAPSASIRTSREQNSTFQTTSLPASRQQAGTSSQPSSPSPPPAALRQNQRTTKQRATAKADSNQLTPPALEFPSHHQSLNFTTPEMPSPPMTMSIADVAAGTKRRHAVMMMLDSPSSVSGGSSASSPASGPASAAGFRRRTRSSRSNGNHIQNQNLSLGHQPEAMDVEEDGRERKRVARR</sequence>
<evidence type="ECO:0000256" key="1">
    <source>
        <dbReference type="SAM" id="MobiDB-lite"/>
    </source>
</evidence>
<feature type="region of interest" description="Disordered" evidence="1">
    <location>
        <begin position="106"/>
        <end position="240"/>
    </location>
</feature>
<evidence type="ECO:0000313" key="2">
    <source>
        <dbReference type="EMBL" id="ESK85677.1"/>
    </source>
</evidence>
<feature type="compositionally biased region" description="Polar residues" evidence="1">
    <location>
        <begin position="159"/>
        <end position="178"/>
    </location>
</feature>
<dbReference type="KEGG" id="mrr:Moror_9921"/>
<comment type="caution">
    <text evidence="2">The sequence shown here is derived from an EMBL/GenBank/DDBJ whole genome shotgun (WGS) entry which is preliminary data.</text>
</comment>
<keyword evidence="3" id="KW-1185">Reference proteome</keyword>
<feature type="region of interest" description="Disordered" evidence="1">
    <location>
        <begin position="257"/>
        <end position="327"/>
    </location>
</feature>
<feature type="compositionally biased region" description="Low complexity" evidence="1">
    <location>
        <begin position="144"/>
        <end position="153"/>
    </location>
</feature>
<proteinExistence type="predicted"/>
<reference evidence="2 3" key="1">
    <citation type="journal article" date="2014" name="BMC Genomics">
        <title>Genome and secretome analysis of the hemibiotrophic fungal pathogen, Moniliophthora roreri, which causes frosty pod rot disease of cacao: mechanisms of the biotrophic and necrotrophic phases.</title>
        <authorList>
            <person name="Meinhardt L.W."/>
            <person name="Costa G.G.L."/>
            <person name="Thomazella D.P.T."/>
            <person name="Teixeira P.J.P.L."/>
            <person name="Carazzolle M.F."/>
            <person name="Schuster S.C."/>
            <person name="Carlson J.E."/>
            <person name="Guiltinan M.J."/>
            <person name="Mieczkowski P."/>
            <person name="Farmer A."/>
            <person name="Ramaraj T."/>
            <person name="Crozier J."/>
            <person name="Davis R.E."/>
            <person name="Shao J."/>
            <person name="Melnick R.L."/>
            <person name="Pereira G.A.G."/>
            <person name="Bailey B.A."/>
        </authorList>
    </citation>
    <scope>NUCLEOTIDE SEQUENCE [LARGE SCALE GENOMIC DNA]</scope>
    <source>
        <strain evidence="2 3">MCA 2997</strain>
    </source>
</reference>
<accession>V2WVT0</accession>
<dbReference type="PANTHER" id="PTHR38645:SF1">
    <property type="entry name" value="YALI0F12243P"/>
    <property type="match status" value="1"/>
</dbReference>
<dbReference type="PANTHER" id="PTHR38645">
    <property type="entry name" value="CHROMOSOME 9, WHOLE GENOME SHOTGUN SEQUENCE"/>
    <property type="match status" value="1"/>
</dbReference>
<feature type="compositionally biased region" description="Polar residues" evidence="1">
    <location>
        <begin position="294"/>
        <end position="305"/>
    </location>
</feature>
<dbReference type="EMBL" id="AWSO01001037">
    <property type="protein sequence ID" value="ESK85677.1"/>
    <property type="molecule type" value="Genomic_DNA"/>
</dbReference>
<dbReference type="AlphaFoldDB" id="V2WVT0"/>
<name>V2WVT0_MONRO</name>
<dbReference type="HOGENOM" id="CLU_857817_0_0_1"/>
<feature type="compositionally biased region" description="Low complexity" evidence="1">
    <location>
        <begin position="261"/>
        <end position="283"/>
    </location>
</feature>
<dbReference type="OrthoDB" id="21418at2759"/>
<feature type="compositionally biased region" description="Polar residues" evidence="1">
    <location>
        <begin position="193"/>
        <end position="213"/>
    </location>
</feature>
<evidence type="ECO:0000313" key="3">
    <source>
        <dbReference type="Proteomes" id="UP000017559"/>
    </source>
</evidence>
<protein>
    <submittedName>
        <fullName evidence="2">Uncharacterized protein</fullName>
    </submittedName>
</protein>
<organism evidence="2 3">
    <name type="scientific">Moniliophthora roreri (strain MCA 2997)</name>
    <name type="common">Cocoa frosty pod rot fungus</name>
    <name type="synonym">Crinipellis roreri</name>
    <dbReference type="NCBI Taxonomy" id="1381753"/>
    <lineage>
        <taxon>Eukaryota</taxon>
        <taxon>Fungi</taxon>
        <taxon>Dikarya</taxon>
        <taxon>Basidiomycota</taxon>
        <taxon>Agaricomycotina</taxon>
        <taxon>Agaricomycetes</taxon>
        <taxon>Agaricomycetidae</taxon>
        <taxon>Agaricales</taxon>
        <taxon>Marasmiineae</taxon>
        <taxon>Marasmiaceae</taxon>
        <taxon>Moniliophthora</taxon>
    </lineage>
</organism>
<gene>
    <name evidence="2" type="ORF">Moror_9921</name>
</gene>